<keyword evidence="1" id="KW-0812">Transmembrane</keyword>
<evidence type="ECO:0000313" key="3">
    <source>
        <dbReference type="Proteomes" id="UP000196440"/>
    </source>
</evidence>
<dbReference type="AlphaFoldDB" id="A0A208ZUG7"/>
<evidence type="ECO:0000313" key="2">
    <source>
        <dbReference type="EMBL" id="OVZ84114.1"/>
    </source>
</evidence>
<name>A0A208ZUG7_YERIN</name>
<reference evidence="2 3" key="1">
    <citation type="submission" date="2017-05" db="EMBL/GenBank/DDBJ databases">
        <title>Whole genome sequencing of Yersinia kristensenii.</title>
        <authorList>
            <person name="Campioni F."/>
        </authorList>
    </citation>
    <scope>NUCLEOTIDE SEQUENCE [LARGE SCALE GENOMIC DNA]</scope>
    <source>
        <strain evidence="2 3">CFSAN060536</strain>
    </source>
</reference>
<sequence>MTAAPGFIRLRRREEGVFRVYAKKNRPVGRDLSGYRYRFVKVKLIGSIVFFPNLVFLYFDFNPNSRPQDAPSYVSCLQK</sequence>
<organism evidence="2 3">
    <name type="scientific">Yersinia intermedia</name>
    <dbReference type="NCBI Taxonomy" id="631"/>
    <lineage>
        <taxon>Bacteria</taxon>
        <taxon>Pseudomonadati</taxon>
        <taxon>Pseudomonadota</taxon>
        <taxon>Gammaproteobacteria</taxon>
        <taxon>Enterobacterales</taxon>
        <taxon>Yersiniaceae</taxon>
        <taxon>Yersinia</taxon>
    </lineage>
</organism>
<keyword evidence="1" id="KW-1133">Transmembrane helix</keyword>
<accession>A0A208ZUG7</accession>
<keyword evidence="1" id="KW-0472">Membrane</keyword>
<dbReference type="EMBL" id="NHOI01000029">
    <property type="protein sequence ID" value="OVZ84114.1"/>
    <property type="molecule type" value="Genomic_DNA"/>
</dbReference>
<comment type="caution">
    <text evidence="2">The sequence shown here is derived from an EMBL/GenBank/DDBJ whole genome shotgun (WGS) entry which is preliminary data.</text>
</comment>
<proteinExistence type="predicted"/>
<feature type="transmembrane region" description="Helical" evidence="1">
    <location>
        <begin position="40"/>
        <end position="59"/>
    </location>
</feature>
<gene>
    <name evidence="2" type="ORF">CBW57_17850</name>
</gene>
<protein>
    <submittedName>
        <fullName evidence="2">Uncharacterized protein</fullName>
    </submittedName>
</protein>
<dbReference type="Proteomes" id="UP000196440">
    <property type="component" value="Unassembled WGS sequence"/>
</dbReference>
<evidence type="ECO:0000256" key="1">
    <source>
        <dbReference type="SAM" id="Phobius"/>
    </source>
</evidence>